<evidence type="ECO:0000256" key="4">
    <source>
        <dbReference type="ARBA" id="ARBA00022622"/>
    </source>
</evidence>
<comment type="subcellular location">
    <subcellularLocation>
        <location evidence="1">Cell membrane</location>
        <topology evidence="1">Lipid-anchor</topology>
        <topology evidence="1">GPI-anchor</topology>
    </subcellularLocation>
</comment>
<dbReference type="GO" id="GO:0098552">
    <property type="term" value="C:side of membrane"/>
    <property type="evidence" value="ECO:0007669"/>
    <property type="project" value="UniProtKB-KW"/>
</dbReference>
<feature type="chain" id="PRO_5025482534" evidence="10">
    <location>
        <begin position="33"/>
        <end position="224"/>
    </location>
</feature>
<evidence type="ECO:0000313" key="12">
    <source>
        <dbReference type="EMBL" id="KAE8714597.1"/>
    </source>
</evidence>
<evidence type="ECO:0000256" key="1">
    <source>
        <dbReference type="ARBA" id="ARBA00004609"/>
    </source>
</evidence>
<evidence type="ECO:0000256" key="3">
    <source>
        <dbReference type="ARBA" id="ARBA00022475"/>
    </source>
</evidence>
<evidence type="ECO:0000256" key="5">
    <source>
        <dbReference type="ARBA" id="ARBA00022729"/>
    </source>
</evidence>
<evidence type="ECO:0000256" key="9">
    <source>
        <dbReference type="SAM" id="MobiDB-lite"/>
    </source>
</evidence>
<proteinExistence type="inferred from homology"/>
<dbReference type="Proteomes" id="UP000436088">
    <property type="component" value="Unassembled WGS sequence"/>
</dbReference>
<evidence type="ECO:0000256" key="2">
    <source>
        <dbReference type="ARBA" id="ARBA00009748"/>
    </source>
</evidence>
<dbReference type="GO" id="GO:0005886">
    <property type="term" value="C:plasma membrane"/>
    <property type="evidence" value="ECO:0007669"/>
    <property type="project" value="UniProtKB-SubCell"/>
</dbReference>
<organism evidence="12 13">
    <name type="scientific">Hibiscus syriacus</name>
    <name type="common">Rose of Sharon</name>
    <dbReference type="NCBI Taxonomy" id="106335"/>
    <lineage>
        <taxon>Eukaryota</taxon>
        <taxon>Viridiplantae</taxon>
        <taxon>Streptophyta</taxon>
        <taxon>Embryophyta</taxon>
        <taxon>Tracheophyta</taxon>
        <taxon>Spermatophyta</taxon>
        <taxon>Magnoliopsida</taxon>
        <taxon>eudicotyledons</taxon>
        <taxon>Gunneridae</taxon>
        <taxon>Pentapetalae</taxon>
        <taxon>rosids</taxon>
        <taxon>malvids</taxon>
        <taxon>Malvales</taxon>
        <taxon>Malvaceae</taxon>
        <taxon>Malvoideae</taxon>
        <taxon>Hibiscus</taxon>
    </lineage>
</organism>
<feature type="compositionally biased region" description="Low complexity" evidence="9">
    <location>
        <begin position="178"/>
        <end position="189"/>
    </location>
</feature>
<evidence type="ECO:0000256" key="7">
    <source>
        <dbReference type="ARBA" id="ARBA00023180"/>
    </source>
</evidence>
<keyword evidence="4" id="KW-0336">GPI-anchor</keyword>
<keyword evidence="7" id="KW-0325">Glycoprotein</keyword>
<dbReference type="PANTHER" id="PTHR33044">
    <property type="entry name" value="BIFUNCTIONAL INHIBITOR/LIPID-TRANSFER PROTEIN/SEED STORAGE 2S ALBUMIN SUPERFAMILY PROTEIN-RELATED"/>
    <property type="match status" value="1"/>
</dbReference>
<keyword evidence="4" id="KW-0472">Membrane</keyword>
<evidence type="ECO:0000256" key="6">
    <source>
        <dbReference type="ARBA" id="ARBA00023157"/>
    </source>
</evidence>
<name>A0A6A3BES6_HIBSY</name>
<accession>A0A6A3BES6</accession>
<keyword evidence="13" id="KW-1185">Reference proteome</keyword>
<keyword evidence="3" id="KW-1003">Cell membrane</keyword>
<protein>
    <submittedName>
        <fullName evidence="12">RNA helicase SDE3-like isoform X1</fullName>
    </submittedName>
</protein>
<dbReference type="Gene3D" id="1.10.110.10">
    <property type="entry name" value="Plant lipid-transfer and hydrophobic proteins"/>
    <property type="match status" value="1"/>
</dbReference>
<feature type="region of interest" description="Disordered" evidence="9">
    <location>
        <begin position="132"/>
        <end position="204"/>
    </location>
</feature>
<dbReference type="AlphaFoldDB" id="A0A6A3BES6"/>
<dbReference type="InterPro" id="IPR036312">
    <property type="entry name" value="Bifun_inhib/LTP/seed_sf"/>
</dbReference>
<comment type="caution">
    <text evidence="12">The sequence shown here is derived from an EMBL/GenBank/DDBJ whole genome shotgun (WGS) entry which is preliminary data.</text>
</comment>
<evidence type="ECO:0000259" key="11">
    <source>
        <dbReference type="SMART" id="SM00499"/>
    </source>
</evidence>
<feature type="compositionally biased region" description="Polar residues" evidence="9">
    <location>
        <begin position="195"/>
        <end position="204"/>
    </location>
</feature>
<feature type="domain" description="Bifunctional inhibitor/plant lipid transfer protein/seed storage helical" evidence="11">
    <location>
        <begin position="31"/>
        <end position="119"/>
    </location>
</feature>
<dbReference type="CDD" id="cd00010">
    <property type="entry name" value="AAI_LTSS"/>
    <property type="match status" value="1"/>
</dbReference>
<keyword evidence="8" id="KW-0449">Lipoprotein</keyword>
<gene>
    <name evidence="12" type="ORF">F3Y22_tig00110195pilonHSYRG00239</name>
</gene>
<comment type="similarity">
    <text evidence="2">Belongs to the plant LTP family.</text>
</comment>
<sequence>MFVIMEFYKTCSRLVPVLVVAWTALLWVPVCAQSINTPCNPSVLGIGFTPCMNLLTNSSGNGSSPTADCCDSLRNLTSGGMDCLCLLLTGSVPFSLPINRTLAISLPRACNMPGVPVQCRAPAGVPVPAPGPSSLAPTLSPGAAPTLAPTGSIVPEPTGSAESPESDTTPTLTPPSPTAGSGAPTATTGRRPVLNPQSSAAGRSYSLSPSLVLFISGFVVLKYY</sequence>
<dbReference type="Pfam" id="PF14368">
    <property type="entry name" value="LTP_2"/>
    <property type="match status" value="1"/>
</dbReference>
<dbReference type="InterPro" id="IPR016140">
    <property type="entry name" value="Bifunc_inhib/LTP/seed_store"/>
</dbReference>
<keyword evidence="6" id="KW-1015">Disulfide bond</keyword>
<evidence type="ECO:0000256" key="8">
    <source>
        <dbReference type="ARBA" id="ARBA00023288"/>
    </source>
</evidence>
<keyword evidence="5 10" id="KW-0732">Signal</keyword>
<evidence type="ECO:0000313" key="13">
    <source>
        <dbReference type="Proteomes" id="UP000436088"/>
    </source>
</evidence>
<dbReference type="GO" id="GO:0004386">
    <property type="term" value="F:helicase activity"/>
    <property type="evidence" value="ECO:0007669"/>
    <property type="project" value="UniProtKB-KW"/>
</dbReference>
<reference evidence="12" key="1">
    <citation type="submission" date="2019-09" db="EMBL/GenBank/DDBJ databases">
        <title>Draft genome information of white flower Hibiscus syriacus.</title>
        <authorList>
            <person name="Kim Y.-M."/>
        </authorList>
    </citation>
    <scope>NUCLEOTIDE SEQUENCE [LARGE SCALE GENOMIC DNA]</scope>
    <source>
        <strain evidence="12">YM2019G1</strain>
    </source>
</reference>
<dbReference type="InterPro" id="IPR043325">
    <property type="entry name" value="LTSS"/>
</dbReference>
<dbReference type="EMBL" id="VEPZ02000870">
    <property type="protein sequence ID" value="KAE8714597.1"/>
    <property type="molecule type" value="Genomic_DNA"/>
</dbReference>
<feature type="signal peptide" evidence="10">
    <location>
        <begin position="1"/>
        <end position="32"/>
    </location>
</feature>
<evidence type="ECO:0000256" key="10">
    <source>
        <dbReference type="SAM" id="SignalP"/>
    </source>
</evidence>
<dbReference type="SUPFAM" id="SSF47699">
    <property type="entry name" value="Bifunctional inhibitor/lipid-transfer protein/seed storage 2S albumin"/>
    <property type="match status" value="1"/>
</dbReference>
<dbReference type="SMART" id="SM00499">
    <property type="entry name" value="AAI"/>
    <property type="match status" value="1"/>
</dbReference>